<dbReference type="GO" id="GO:0016301">
    <property type="term" value="F:kinase activity"/>
    <property type="evidence" value="ECO:0007669"/>
    <property type="project" value="UniProtKB-KW"/>
</dbReference>
<evidence type="ECO:0000313" key="6">
    <source>
        <dbReference type="EMBL" id="SFG16857.1"/>
    </source>
</evidence>
<dbReference type="EMBL" id="FOOH01000033">
    <property type="protein sequence ID" value="SFG16857.1"/>
    <property type="molecule type" value="Genomic_DNA"/>
</dbReference>
<dbReference type="Proteomes" id="UP000199116">
    <property type="component" value="Unassembled WGS sequence"/>
</dbReference>
<protein>
    <submittedName>
        <fullName evidence="6">cAMP-binding domain of CRP or a regulatory subunit of cAMP-dependent protein kinases</fullName>
    </submittedName>
</protein>
<keyword evidence="2" id="KW-0238">DNA-binding</keyword>
<dbReference type="AlphaFoldDB" id="A0A1I2PS69"/>
<dbReference type="PANTHER" id="PTHR24567">
    <property type="entry name" value="CRP FAMILY TRANSCRIPTIONAL REGULATORY PROTEIN"/>
    <property type="match status" value="1"/>
</dbReference>
<organism evidence="6 7">
    <name type="scientific">Salegentibacter agarivorans</name>
    <dbReference type="NCBI Taxonomy" id="345907"/>
    <lineage>
        <taxon>Bacteria</taxon>
        <taxon>Pseudomonadati</taxon>
        <taxon>Bacteroidota</taxon>
        <taxon>Flavobacteriia</taxon>
        <taxon>Flavobacteriales</taxon>
        <taxon>Flavobacteriaceae</taxon>
        <taxon>Salegentibacter</taxon>
    </lineage>
</organism>
<dbReference type="PROSITE" id="PS50042">
    <property type="entry name" value="CNMP_BINDING_3"/>
    <property type="match status" value="1"/>
</dbReference>
<dbReference type="GO" id="GO:0003677">
    <property type="term" value="F:DNA binding"/>
    <property type="evidence" value="ECO:0007669"/>
    <property type="project" value="UniProtKB-KW"/>
</dbReference>
<dbReference type="SUPFAM" id="SSF51206">
    <property type="entry name" value="cAMP-binding domain-like"/>
    <property type="match status" value="1"/>
</dbReference>
<dbReference type="PRINTS" id="PR00034">
    <property type="entry name" value="HTHCRP"/>
</dbReference>
<evidence type="ECO:0000259" key="5">
    <source>
        <dbReference type="PROSITE" id="PS51063"/>
    </source>
</evidence>
<evidence type="ECO:0000256" key="2">
    <source>
        <dbReference type="ARBA" id="ARBA00023125"/>
    </source>
</evidence>
<reference evidence="7" key="1">
    <citation type="submission" date="2016-10" db="EMBL/GenBank/DDBJ databases">
        <authorList>
            <person name="Varghese N."/>
            <person name="Submissions S."/>
        </authorList>
    </citation>
    <scope>NUCLEOTIDE SEQUENCE [LARGE SCALE GENOMIC DNA]</scope>
    <source>
        <strain evidence="7">DSM 23515</strain>
    </source>
</reference>
<dbReference type="InterPro" id="IPR000595">
    <property type="entry name" value="cNMP-bd_dom"/>
</dbReference>
<dbReference type="SUPFAM" id="SSF46785">
    <property type="entry name" value="Winged helix' DNA-binding domain"/>
    <property type="match status" value="1"/>
</dbReference>
<name>A0A1I2PS69_9FLAO</name>
<feature type="domain" description="Cyclic nucleotide-binding" evidence="4">
    <location>
        <begin position="17"/>
        <end position="116"/>
    </location>
</feature>
<evidence type="ECO:0000256" key="1">
    <source>
        <dbReference type="ARBA" id="ARBA00023015"/>
    </source>
</evidence>
<gene>
    <name evidence="6" type="ORF">SAMN04488033_1338</name>
</gene>
<dbReference type="InterPro" id="IPR014710">
    <property type="entry name" value="RmlC-like_jellyroll"/>
</dbReference>
<dbReference type="RefSeq" id="WP_075326077.1">
    <property type="nucleotide sequence ID" value="NZ_FOOH01000033.1"/>
</dbReference>
<accession>A0A1I2PS69</accession>
<sequence>MVAENILLEFGASRETYHKGDQLFREGEIALNFFQIISGEIKMNNYNADGKEFIQGMFTDGQTFGEPPLLADVKYPANAEAIKTSEVLKLPKLNFLELLTKHPETHLKLTRTLAERLFYKAIMVSEISSQDPEHRIIRILDYLKRYVHQIEGQFKFKVNLTRQQIADLTGLRVETVIRAMKGLEKKGELKIRSGKVYR</sequence>
<dbReference type="GO" id="GO:0003700">
    <property type="term" value="F:DNA-binding transcription factor activity"/>
    <property type="evidence" value="ECO:0007669"/>
    <property type="project" value="TreeGrafter"/>
</dbReference>
<dbReference type="PROSITE" id="PS51063">
    <property type="entry name" value="HTH_CRP_2"/>
    <property type="match status" value="1"/>
</dbReference>
<dbReference type="InterPro" id="IPR036390">
    <property type="entry name" value="WH_DNA-bd_sf"/>
</dbReference>
<dbReference type="InterPro" id="IPR050397">
    <property type="entry name" value="Env_Response_Regulators"/>
</dbReference>
<dbReference type="CDD" id="cd00038">
    <property type="entry name" value="CAP_ED"/>
    <property type="match status" value="1"/>
</dbReference>
<proteinExistence type="predicted"/>
<keyword evidence="6" id="KW-0418">Kinase</keyword>
<keyword evidence="3" id="KW-0804">Transcription</keyword>
<keyword evidence="7" id="KW-1185">Reference proteome</keyword>
<dbReference type="InterPro" id="IPR018490">
    <property type="entry name" value="cNMP-bd_dom_sf"/>
</dbReference>
<dbReference type="InterPro" id="IPR012318">
    <property type="entry name" value="HTH_CRP"/>
</dbReference>
<evidence type="ECO:0000259" key="4">
    <source>
        <dbReference type="PROSITE" id="PS50042"/>
    </source>
</evidence>
<keyword evidence="1" id="KW-0805">Transcription regulation</keyword>
<feature type="domain" description="HTH crp-type" evidence="5">
    <location>
        <begin position="130"/>
        <end position="198"/>
    </location>
</feature>
<evidence type="ECO:0000313" key="7">
    <source>
        <dbReference type="Proteomes" id="UP000199116"/>
    </source>
</evidence>
<dbReference type="GO" id="GO:0005829">
    <property type="term" value="C:cytosol"/>
    <property type="evidence" value="ECO:0007669"/>
    <property type="project" value="TreeGrafter"/>
</dbReference>
<evidence type="ECO:0000256" key="3">
    <source>
        <dbReference type="ARBA" id="ARBA00023163"/>
    </source>
</evidence>
<dbReference type="Pfam" id="PF00027">
    <property type="entry name" value="cNMP_binding"/>
    <property type="match status" value="1"/>
</dbReference>
<dbReference type="Pfam" id="PF13545">
    <property type="entry name" value="HTH_Crp_2"/>
    <property type="match status" value="1"/>
</dbReference>
<dbReference type="PANTHER" id="PTHR24567:SF28">
    <property type="entry name" value="LISTERIOLYSIN REGULATORY PROTEIN"/>
    <property type="match status" value="1"/>
</dbReference>
<dbReference type="Gene3D" id="2.60.120.10">
    <property type="entry name" value="Jelly Rolls"/>
    <property type="match status" value="1"/>
</dbReference>
<keyword evidence="6" id="KW-0808">Transferase</keyword>
<dbReference type="SMART" id="SM00100">
    <property type="entry name" value="cNMP"/>
    <property type="match status" value="1"/>
</dbReference>